<evidence type="ECO:0008006" key="8">
    <source>
        <dbReference type="Google" id="ProtNLM"/>
    </source>
</evidence>
<comment type="caution">
    <text evidence="6">The sequence shown here is derived from an EMBL/GenBank/DDBJ whole genome shotgun (WGS) entry which is preliminary data.</text>
</comment>
<sequence length="636" mass="72209">MGLYICIYLMSRVTHLWPKVTEVHYKYAMALEDDGKFQQAESEFILAEKPKEAVLMYIHSKNWINALRIAETYEPASVPEVLQAQAAQCFHDKQFSEFEVLLLRAQMPELIVQKYKSEDMWVDALRVCKDYLPHLYPTLQSEYSNSHHDKMSDVNIETLLSKANEWALAGQHKQAIDCLLQVNTTITEPSIVKRALLRAADMVNKFLFGQEALDVIKVLSPRLVEIGEHGVAAQLYISMDMMKEAIDTFISAEEWNKARKVAKELEPAYESYVESKYKDRLLKKGDVEQLADVGTLTPTHFHFYHAILDIIGALDLLAEQGQWARCIEKAKTHSAPILHKYVALYAAKLLKDGFIKESLNLYSTYGAPAMPQNFNIYNHIASEIFALPDISGPSSFGVWEQLRQMLFEINEGLEVAANINMETKLHFRNLLLISHYYALRSACRQVPSLKSIGVKISAALLRYTDIIPADKAFYEAGKDLKEEGKLSEAFVFLNHYLDLCEAIEEGEGQLVDHSDLVQTDFPSNIPLPSRLYLGEDPREHDNVREWVLTVSMDQRIDQTLPIDDRQLYEACLQPGEQPCIVSGYPIRKQAVSFAKSSNQANKDIWSKLNMGSKMAPESNVPNVLSFITKWCGAPST</sequence>
<accession>A0AA38MLW3</accession>
<evidence type="ECO:0000256" key="2">
    <source>
        <dbReference type="ARBA" id="ARBA00022574"/>
    </source>
</evidence>
<keyword evidence="2" id="KW-0853">WD repeat</keyword>
<dbReference type="GO" id="GO:0036064">
    <property type="term" value="C:ciliary basal body"/>
    <property type="evidence" value="ECO:0007669"/>
    <property type="project" value="TreeGrafter"/>
</dbReference>
<dbReference type="EMBL" id="JALNTZ010000002">
    <property type="protein sequence ID" value="KAJ3660532.1"/>
    <property type="molecule type" value="Genomic_DNA"/>
</dbReference>
<dbReference type="GO" id="GO:0030992">
    <property type="term" value="C:intraciliary transport particle B"/>
    <property type="evidence" value="ECO:0007669"/>
    <property type="project" value="TreeGrafter"/>
</dbReference>
<evidence type="ECO:0000256" key="1">
    <source>
        <dbReference type="ARBA" id="ARBA00004138"/>
    </source>
</evidence>
<gene>
    <name evidence="6" type="ORF">Zmor_004975</name>
</gene>
<comment type="subcellular location">
    <subcellularLocation>
        <location evidence="1">Cell projection</location>
        <location evidence="1">Cilium</location>
    </subcellularLocation>
</comment>
<reference evidence="6" key="1">
    <citation type="journal article" date="2023" name="G3 (Bethesda)">
        <title>Whole genome assemblies of Zophobas morio and Tenebrio molitor.</title>
        <authorList>
            <person name="Kaur S."/>
            <person name="Stinson S.A."/>
            <person name="diCenzo G.C."/>
        </authorList>
    </citation>
    <scope>NUCLEOTIDE SEQUENCE</scope>
    <source>
        <strain evidence="6">QUZm001</strain>
    </source>
</reference>
<dbReference type="PANTHER" id="PTHR15722:SF2">
    <property type="entry name" value="INTRAFLAGELLAR TRANSPORT PROTEIN 172 HOMOLOG"/>
    <property type="match status" value="1"/>
</dbReference>
<dbReference type="GO" id="GO:0042073">
    <property type="term" value="P:intraciliary transport"/>
    <property type="evidence" value="ECO:0007669"/>
    <property type="project" value="TreeGrafter"/>
</dbReference>
<proteinExistence type="predicted"/>
<dbReference type="PANTHER" id="PTHR15722">
    <property type="entry name" value="IFT140/172-RELATED"/>
    <property type="match status" value="1"/>
</dbReference>
<dbReference type="AlphaFoldDB" id="A0AA38MLW3"/>
<keyword evidence="7" id="KW-1185">Reference proteome</keyword>
<protein>
    <recommendedName>
        <fullName evidence="8">Intraflagellar transport protein 172-like protein</fullName>
    </recommendedName>
</protein>
<dbReference type="Proteomes" id="UP001168821">
    <property type="component" value="Unassembled WGS sequence"/>
</dbReference>
<keyword evidence="3" id="KW-0677">Repeat</keyword>
<evidence type="ECO:0000313" key="6">
    <source>
        <dbReference type="EMBL" id="KAJ3660532.1"/>
    </source>
</evidence>
<evidence type="ECO:0000256" key="5">
    <source>
        <dbReference type="ARBA" id="ARBA00023273"/>
    </source>
</evidence>
<evidence type="ECO:0000313" key="7">
    <source>
        <dbReference type="Proteomes" id="UP001168821"/>
    </source>
</evidence>
<keyword evidence="4" id="KW-0969">Cilium</keyword>
<name>A0AA38MLW3_9CUCU</name>
<evidence type="ECO:0000256" key="3">
    <source>
        <dbReference type="ARBA" id="ARBA00022737"/>
    </source>
</evidence>
<organism evidence="6 7">
    <name type="scientific">Zophobas morio</name>
    <dbReference type="NCBI Taxonomy" id="2755281"/>
    <lineage>
        <taxon>Eukaryota</taxon>
        <taxon>Metazoa</taxon>
        <taxon>Ecdysozoa</taxon>
        <taxon>Arthropoda</taxon>
        <taxon>Hexapoda</taxon>
        <taxon>Insecta</taxon>
        <taxon>Pterygota</taxon>
        <taxon>Neoptera</taxon>
        <taxon>Endopterygota</taxon>
        <taxon>Coleoptera</taxon>
        <taxon>Polyphaga</taxon>
        <taxon>Cucujiformia</taxon>
        <taxon>Tenebrionidae</taxon>
        <taxon>Zophobas</taxon>
    </lineage>
</organism>
<evidence type="ECO:0000256" key="4">
    <source>
        <dbReference type="ARBA" id="ARBA00023069"/>
    </source>
</evidence>
<keyword evidence="5" id="KW-0966">Cell projection</keyword>
<dbReference type="GO" id="GO:0005930">
    <property type="term" value="C:axoneme"/>
    <property type="evidence" value="ECO:0007669"/>
    <property type="project" value="TreeGrafter"/>
</dbReference>